<evidence type="ECO:0000313" key="3">
    <source>
        <dbReference type="Proteomes" id="UP000029981"/>
    </source>
</evidence>
<keyword evidence="1" id="KW-1133">Transmembrane helix</keyword>
<reference evidence="2 3" key="2">
    <citation type="journal article" date="2009" name="PLoS ONE">
        <title>An integrated genetic and cytogenetic map of the cucumber genome.</title>
        <authorList>
            <person name="Ren Y."/>
            <person name="Zhang Z."/>
            <person name="Liu J."/>
            <person name="Staub J.E."/>
            <person name="Han Y."/>
            <person name="Cheng Z."/>
            <person name="Li X."/>
            <person name="Lu J."/>
            <person name="Miao H."/>
            <person name="Kang H."/>
            <person name="Xie B."/>
            <person name="Gu X."/>
            <person name="Wang X."/>
            <person name="Du Y."/>
            <person name="Jin W."/>
            <person name="Huang S."/>
        </authorList>
    </citation>
    <scope>NUCLEOTIDE SEQUENCE [LARGE SCALE GENOMIC DNA]</scope>
    <source>
        <strain evidence="3">cv. 9930</strain>
    </source>
</reference>
<dbReference type="Gramene" id="KGN45957">
    <property type="protein sequence ID" value="KGN45957"/>
    <property type="gene ID" value="Csa_6G038770"/>
</dbReference>
<dbReference type="AlphaFoldDB" id="A0A0A0KC67"/>
<reference evidence="2 3" key="3">
    <citation type="journal article" date="2010" name="BMC Genomics">
        <title>Transcriptome sequencing and comparative analysis of cucumber flowers with different sex types.</title>
        <authorList>
            <person name="Guo S."/>
            <person name="Zheng Y."/>
            <person name="Joung J.G."/>
            <person name="Liu S."/>
            <person name="Zhang Z."/>
            <person name="Crasta O.R."/>
            <person name="Sobral B.W."/>
            <person name="Xu Y."/>
            <person name="Huang S."/>
            <person name="Fei Z."/>
        </authorList>
    </citation>
    <scope>NUCLEOTIDE SEQUENCE [LARGE SCALE GENOMIC DNA]</scope>
    <source>
        <strain evidence="3">cv. 9930</strain>
    </source>
</reference>
<evidence type="ECO:0000313" key="2">
    <source>
        <dbReference type="EMBL" id="KGN45957.1"/>
    </source>
</evidence>
<protein>
    <submittedName>
        <fullName evidence="2">Uncharacterized protein</fullName>
    </submittedName>
</protein>
<name>A0A0A0KC67_CUCSA</name>
<keyword evidence="1" id="KW-0472">Membrane</keyword>
<dbReference type="Proteomes" id="UP000029981">
    <property type="component" value="Chromosome 6"/>
</dbReference>
<accession>A0A0A0KC67</accession>
<feature type="transmembrane region" description="Helical" evidence="1">
    <location>
        <begin position="66"/>
        <end position="88"/>
    </location>
</feature>
<evidence type="ECO:0000256" key="1">
    <source>
        <dbReference type="SAM" id="Phobius"/>
    </source>
</evidence>
<sequence>MSLPLHLRLLKSPPLRHLSYLISLFVGRSSSQIFFFYVICLLRSLPLSNVRPSSTVFDIRLLSTIYIVRLFVRPSSSIFTVCFLSFLFI</sequence>
<keyword evidence="1" id="KW-0812">Transmembrane</keyword>
<feature type="transmembrane region" description="Helical" evidence="1">
    <location>
        <begin position="20"/>
        <end position="45"/>
    </location>
</feature>
<organism evidence="2 3">
    <name type="scientific">Cucumis sativus</name>
    <name type="common">Cucumber</name>
    <dbReference type="NCBI Taxonomy" id="3659"/>
    <lineage>
        <taxon>Eukaryota</taxon>
        <taxon>Viridiplantae</taxon>
        <taxon>Streptophyta</taxon>
        <taxon>Embryophyta</taxon>
        <taxon>Tracheophyta</taxon>
        <taxon>Spermatophyta</taxon>
        <taxon>Magnoliopsida</taxon>
        <taxon>eudicotyledons</taxon>
        <taxon>Gunneridae</taxon>
        <taxon>Pentapetalae</taxon>
        <taxon>rosids</taxon>
        <taxon>fabids</taxon>
        <taxon>Cucurbitales</taxon>
        <taxon>Cucurbitaceae</taxon>
        <taxon>Benincaseae</taxon>
        <taxon>Cucumis</taxon>
    </lineage>
</organism>
<reference evidence="2 3" key="1">
    <citation type="journal article" date="2009" name="Nat. Genet.">
        <title>The genome of the cucumber, Cucumis sativus L.</title>
        <authorList>
            <person name="Huang S."/>
            <person name="Li R."/>
            <person name="Zhang Z."/>
            <person name="Li L."/>
            <person name="Gu X."/>
            <person name="Fan W."/>
            <person name="Lucas W.J."/>
            <person name="Wang X."/>
            <person name="Xie B."/>
            <person name="Ni P."/>
            <person name="Ren Y."/>
            <person name="Zhu H."/>
            <person name="Li J."/>
            <person name="Lin K."/>
            <person name="Jin W."/>
            <person name="Fei Z."/>
            <person name="Li G."/>
            <person name="Staub J."/>
            <person name="Kilian A."/>
            <person name="van der Vossen E.A."/>
            <person name="Wu Y."/>
            <person name="Guo J."/>
            <person name="He J."/>
            <person name="Jia Z."/>
            <person name="Ren Y."/>
            <person name="Tian G."/>
            <person name="Lu Y."/>
            <person name="Ruan J."/>
            <person name="Qian W."/>
            <person name="Wang M."/>
            <person name="Huang Q."/>
            <person name="Li B."/>
            <person name="Xuan Z."/>
            <person name="Cao J."/>
            <person name="Asan"/>
            <person name="Wu Z."/>
            <person name="Zhang J."/>
            <person name="Cai Q."/>
            <person name="Bai Y."/>
            <person name="Zhao B."/>
            <person name="Han Y."/>
            <person name="Li Y."/>
            <person name="Li X."/>
            <person name="Wang S."/>
            <person name="Shi Q."/>
            <person name="Liu S."/>
            <person name="Cho W.K."/>
            <person name="Kim J.Y."/>
            <person name="Xu Y."/>
            <person name="Heller-Uszynska K."/>
            <person name="Miao H."/>
            <person name="Cheng Z."/>
            <person name="Zhang S."/>
            <person name="Wu J."/>
            <person name="Yang Y."/>
            <person name="Kang H."/>
            <person name="Li M."/>
            <person name="Liang H."/>
            <person name="Ren X."/>
            <person name="Shi Z."/>
            <person name="Wen M."/>
            <person name="Jian M."/>
            <person name="Yang H."/>
            <person name="Zhang G."/>
            <person name="Yang Z."/>
            <person name="Chen R."/>
            <person name="Liu S."/>
            <person name="Li J."/>
            <person name="Ma L."/>
            <person name="Liu H."/>
            <person name="Zhou Y."/>
            <person name="Zhao J."/>
            <person name="Fang X."/>
            <person name="Li G."/>
            <person name="Fang L."/>
            <person name="Li Y."/>
            <person name="Liu D."/>
            <person name="Zheng H."/>
            <person name="Zhang Y."/>
            <person name="Qin N."/>
            <person name="Li Z."/>
            <person name="Yang G."/>
            <person name="Yang S."/>
            <person name="Bolund L."/>
            <person name="Kristiansen K."/>
            <person name="Zheng H."/>
            <person name="Li S."/>
            <person name="Zhang X."/>
            <person name="Yang H."/>
            <person name="Wang J."/>
            <person name="Sun R."/>
            <person name="Zhang B."/>
            <person name="Jiang S."/>
            <person name="Wang J."/>
            <person name="Du Y."/>
            <person name="Li S."/>
        </authorList>
    </citation>
    <scope>NUCLEOTIDE SEQUENCE [LARGE SCALE GENOMIC DNA]</scope>
    <source>
        <strain evidence="3">cv. 9930</strain>
    </source>
</reference>
<reference evidence="2 3" key="4">
    <citation type="journal article" date="2011" name="BMC Genomics">
        <title>RNA-Seq improves annotation of protein-coding genes in the cucumber genome.</title>
        <authorList>
            <person name="Li Z."/>
            <person name="Zhang Z."/>
            <person name="Yan P."/>
            <person name="Huang S."/>
            <person name="Fei Z."/>
            <person name="Lin K."/>
        </authorList>
    </citation>
    <scope>NUCLEOTIDE SEQUENCE [LARGE SCALE GENOMIC DNA]</scope>
    <source>
        <strain evidence="3">cv. 9930</strain>
    </source>
</reference>
<proteinExistence type="predicted"/>
<dbReference type="EMBL" id="CM002927">
    <property type="protein sequence ID" value="KGN45957.1"/>
    <property type="molecule type" value="Genomic_DNA"/>
</dbReference>
<keyword evidence="3" id="KW-1185">Reference proteome</keyword>
<gene>
    <name evidence="2" type="ORF">Csa_6G038770</name>
</gene>